<evidence type="ECO:0000313" key="2">
    <source>
        <dbReference type="Proteomes" id="UP000019364"/>
    </source>
</evidence>
<name>W7YQE9_9BACL</name>
<comment type="caution">
    <text evidence="1">The sequence shown here is derived from an EMBL/GenBank/DDBJ whole genome shotgun (WGS) entry which is preliminary data.</text>
</comment>
<organism evidence="1 2">
    <name type="scientific">Paenibacillus pini JCM 16418</name>
    <dbReference type="NCBI Taxonomy" id="1236976"/>
    <lineage>
        <taxon>Bacteria</taxon>
        <taxon>Bacillati</taxon>
        <taxon>Bacillota</taxon>
        <taxon>Bacilli</taxon>
        <taxon>Bacillales</taxon>
        <taxon>Paenibacillaceae</taxon>
        <taxon>Paenibacillus</taxon>
    </lineage>
</organism>
<accession>W7YQE9</accession>
<sequence>MPILPIDAKLLQTEGGRYMATDKAIYSKLPLAKGDLIEHKGGKHTIDEEVDYSEYADFNKYIAKRVSTHG</sequence>
<dbReference type="AlphaFoldDB" id="W7YQE9"/>
<gene>
    <name evidence="1" type="ORF">JCM16418_798</name>
</gene>
<dbReference type="STRING" id="1236976.JCM16418_798"/>
<dbReference type="EMBL" id="BAVZ01000002">
    <property type="protein sequence ID" value="GAF06816.1"/>
    <property type="molecule type" value="Genomic_DNA"/>
</dbReference>
<dbReference type="Proteomes" id="UP000019364">
    <property type="component" value="Unassembled WGS sequence"/>
</dbReference>
<reference evidence="1 2" key="1">
    <citation type="journal article" date="2014" name="Genome Announc.">
        <title>Draft Genome Sequence of Paenibacillus pini JCM 16418T, Isolated from the Rhizosphere of Pine Tree.</title>
        <authorList>
            <person name="Yuki M."/>
            <person name="Oshima K."/>
            <person name="Suda W."/>
            <person name="Oshida Y."/>
            <person name="Kitamura K."/>
            <person name="Iida Y."/>
            <person name="Hattori M."/>
            <person name="Ohkuma M."/>
        </authorList>
    </citation>
    <scope>NUCLEOTIDE SEQUENCE [LARGE SCALE GENOMIC DNA]</scope>
    <source>
        <strain evidence="1 2">JCM 16418</strain>
    </source>
</reference>
<evidence type="ECO:0000313" key="1">
    <source>
        <dbReference type="EMBL" id="GAF06816.1"/>
    </source>
</evidence>
<keyword evidence="2" id="KW-1185">Reference proteome</keyword>
<dbReference type="eggNOG" id="ENOG50303VW">
    <property type="taxonomic scope" value="Bacteria"/>
</dbReference>
<proteinExistence type="predicted"/>
<protein>
    <submittedName>
        <fullName evidence="1">Uncharacterized protein</fullName>
    </submittedName>
</protein>